<keyword evidence="3 7" id="KW-0808">Transferase</keyword>
<evidence type="ECO:0000313" key="7">
    <source>
        <dbReference type="EMBL" id="QDU69466.1"/>
    </source>
</evidence>
<dbReference type="GO" id="GO:0008825">
    <property type="term" value="F:cyclopropane-fatty-acyl-phospholipid synthase activity"/>
    <property type="evidence" value="ECO:0007669"/>
    <property type="project" value="UniProtKB-EC"/>
</dbReference>
<evidence type="ECO:0000256" key="1">
    <source>
        <dbReference type="ARBA" id="ARBA00010815"/>
    </source>
</evidence>
<dbReference type="KEGG" id="pbap:Pla133_45860"/>
<keyword evidence="2 7" id="KW-0489">Methyltransferase</keyword>
<evidence type="ECO:0000256" key="5">
    <source>
        <dbReference type="ARBA" id="ARBA00023098"/>
    </source>
</evidence>
<dbReference type="Proteomes" id="UP000316921">
    <property type="component" value="Chromosome"/>
</dbReference>
<dbReference type="Pfam" id="PF02353">
    <property type="entry name" value="CMAS"/>
    <property type="match status" value="1"/>
</dbReference>
<dbReference type="GO" id="GO:0032259">
    <property type="term" value="P:methylation"/>
    <property type="evidence" value="ECO:0007669"/>
    <property type="project" value="UniProtKB-KW"/>
</dbReference>
<keyword evidence="4" id="KW-0949">S-adenosyl-L-methionine</keyword>
<keyword evidence="5" id="KW-0443">Lipid metabolism</keyword>
<dbReference type="EC" id="2.1.1.79" evidence="7"/>
<feature type="region of interest" description="Disordered" evidence="6">
    <location>
        <begin position="1"/>
        <end position="21"/>
    </location>
</feature>
<dbReference type="InterPro" id="IPR050723">
    <property type="entry name" value="CFA/CMAS"/>
</dbReference>
<name>A0A518BR66_9BACT</name>
<comment type="similarity">
    <text evidence="1">Belongs to the CFA/CMAS family.</text>
</comment>
<protein>
    <submittedName>
        <fullName evidence="7">Cyclopropane-fatty-acyl-phospholipid synthase</fullName>
        <ecNumber evidence="7">2.1.1.79</ecNumber>
    </submittedName>
</protein>
<evidence type="ECO:0000256" key="4">
    <source>
        <dbReference type="ARBA" id="ARBA00022691"/>
    </source>
</evidence>
<reference evidence="7 8" key="1">
    <citation type="submission" date="2019-02" db="EMBL/GenBank/DDBJ databases">
        <title>Deep-cultivation of Planctomycetes and their phenomic and genomic characterization uncovers novel biology.</title>
        <authorList>
            <person name="Wiegand S."/>
            <person name="Jogler M."/>
            <person name="Boedeker C."/>
            <person name="Pinto D."/>
            <person name="Vollmers J."/>
            <person name="Rivas-Marin E."/>
            <person name="Kohn T."/>
            <person name="Peeters S.H."/>
            <person name="Heuer A."/>
            <person name="Rast P."/>
            <person name="Oberbeckmann S."/>
            <person name="Bunk B."/>
            <person name="Jeske O."/>
            <person name="Meyerdierks A."/>
            <person name="Storesund J.E."/>
            <person name="Kallscheuer N."/>
            <person name="Luecker S."/>
            <person name="Lage O.M."/>
            <person name="Pohl T."/>
            <person name="Merkel B.J."/>
            <person name="Hornburger P."/>
            <person name="Mueller R.-W."/>
            <person name="Bruemmer F."/>
            <person name="Labrenz M."/>
            <person name="Spormann A.M."/>
            <person name="Op den Camp H."/>
            <person name="Overmann J."/>
            <person name="Amann R."/>
            <person name="Jetten M.S.M."/>
            <person name="Mascher T."/>
            <person name="Medema M.H."/>
            <person name="Devos D.P."/>
            <person name="Kaster A.-K."/>
            <person name="Ovreas L."/>
            <person name="Rohde M."/>
            <person name="Galperin M.Y."/>
            <person name="Jogler C."/>
        </authorList>
    </citation>
    <scope>NUCLEOTIDE SEQUENCE [LARGE SCALE GENOMIC DNA]</scope>
    <source>
        <strain evidence="7 8">Pla133</strain>
    </source>
</reference>
<dbReference type="CDD" id="cd02440">
    <property type="entry name" value="AdoMet_MTases"/>
    <property type="match status" value="1"/>
</dbReference>
<dbReference type="AlphaFoldDB" id="A0A518BR66"/>
<accession>A0A518BR66</accession>
<gene>
    <name evidence="7" type="primary">cfa_1</name>
    <name evidence="7" type="ORF">Pla133_45860</name>
</gene>
<organism evidence="7 8">
    <name type="scientific">Engelhardtia mirabilis</name>
    <dbReference type="NCBI Taxonomy" id="2528011"/>
    <lineage>
        <taxon>Bacteria</taxon>
        <taxon>Pseudomonadati</taxon>
        <taxon>Planctomycetota</taxon>
        <taxon>Planctomycetia</taxon>
        <taxon>Planctomycetia incertae sedis</taxon>
        <taxon>Engelhardtia</taxon>
    </lineage>
</organism>
<evidence type="ECO:0000256" key="2">
    <source>
        <dbReference type="ARBA" id="ARBA00022603"/>
    </source>
</evidence>
<evidence type="ECO:0000256" key="6">
    <source>
        <dbReference type="SAM" id="MobiDB-lite"/>
    </source>
</evidence>
<dbReference type="EMBL" id="CP036287">
    <property type="protein sequence ID" value="QDU69466.1"/>
    <property type="molecule type" value="Genomic_DNA"/>
</dbReference>
<dbReference type="Gene3D" id="3.40.50.150">
    <property type="entry name" value="Vaccinia Virus protein VP39"/>
    <property type="match status" value="1"/>
</dbReference>
<dbReference type="PIRSF" id="PIRSF003085">
    <property type="entry name" value="CMAS"/>
    <property type="match status" value="1"/>
</dbReference>
<dbReference type="InterPro" id="IPR029063">
    <property type="entry name" value="SAM-dependent_MTases_sf"/>
</dbReference>
<dbReference type="InterPro" id="IPR003333">
    <property type="entry name" value="CMAS"/>
</dbReference>
<sequence length="454" mass="50439">MPRPTTTDLTRRRHGSTPVRPVARPVPIADEPAAATAAGELARSKGLTALLRRAVVGRLEALTWGQVELVDALGVRLFGSISDDAPRVRVEVLDPDFYWAVALRGSVGVGEAYGRGHWRCEDLVGLVRIFARNRQALEGLEGGLARFSMPLLRLIHAANRNHRDGARANIAAHYDLGNALYERMLDPTLMYSSGIYRYPESTLYEASVEKLDAICRKLDLGPEDHVVEIGTGWGGFAEHAAARYGCRVTTTTISKAQFDHATERMRRAGLTDRVEVLLEDYRDLSGTYTKLVSIEMVEAIGADQYPTYLGAISRLLAPDGLALVQAITIADQLYDQARREVDFIKRHIFPGCCIPSVTALVDAMASSSDLRLAHLEDLTPHYARTLADWRANFAAHADGLRELGYDDEFQRLWQWYLAYSQGGFMERVIQDVQLVFAKPLDRRPPIRTASVARP</sequence>
<dbReference type="PANTHER" id="PTHR43667">
    <property type="entry name" value="CYCLOPROPANE-FATTY-ACYL-PHOSPHOLIPID SYNTHASE"/>
    <property type="match status" value="1"/>
</dbReference>
<dbReference type="SUPFAM" id="SSF53335">
    <property type="entry name" value="S-adenosyl-L-methionine-dependent methyltransferases"/>
    <property type="match status" value="1"/>
</dbReference>
<dbReference type="RefSeq" id="WP_145069385.1">
    <property type="nucleotide sequence ID" value="NZ_CP036287.1"/>
</dbReference>
<dbReference type="GO" id="GO:0008610">
    <property type="term" value="P:lipid biosynthetic process"/>
    <property type="evidence" value="ECO:0007669"/>
    <property type="project" value="InterPro"/>
</dbReference>
<keyword evidence="8" id="KW-1185">Reference proteome</keyword>
<evidence type="ECO:0000256" key="3">
    <source>
        <dbReference type="ARBA" id="ARBA00022679"/>
    </source>
</evidence>
<evidence type="ECO:0000313" key="8">
    <source>
        <dbReference type="Proteomes" id="UP000316921"/>
    </source>
</evidence>
<proteinExistence type="inferred from homology"/>
<dbReference type="PANTHER" id="PTHR43667:SF2">
    <property type="entry name" value="FATTY ACID C-METHYL TRANSFERASE"/>
    <property type="match status" value="1"/>
</dbReference>